<dbReference type="SUPFAM" id="SSF50978">
    <property type="entry name" value="WD40 repeat-like"/>
    <property type="match status" value="1"/>
</dbReference>
<feature type="compositionally biased region" description="Low complexity" evidence="10">
    <location>
        <begin position="526"/>
        <end position="537"/>
    </location>
</feature>
<keyword evidence="7" id="KW-0234">DNA repair</keyword>
<evidence type="ECO:0000256" key="1">
    <source>
        <dbReference type="ARBA" id="ARBA00004123"/>
    </source>
</evidence>
<dbReference type="GeneID" id="100374812"/>
<evidence type="ECO:0000256" key="5">
    <source>
        <dbReference type="ARBA" id="ARBA00022763"/>
    </source>
</evidence>
<dbReference type="PROSITE" id="PS00678">
    <property type="entry name" value="WD_REPEATS_1"/>
    <property type="match status" value="1"/>
</dbReference>
<feature type="domain" description="CAF1B/HIR1 beta-propeller" evidence="11">
    <location>
        <begin position="1"/>
        <end position="421"/>
    </location>
</feature>
<dbReference type="Gene3D" id="2.130.10.10">
    <property type="entry name" value="YVTN repeat-like/Quinoprotein amine dehydrogenase"/>
    <property type="match status" value="3"/>
</dbReference>
<dbReference type="InterPro" id="IPR001680">
    <property type="entry name" value="WD40_rpt"/>
</dbReference>
<feature type="repeat" description="WD" evidence="9">
    <location>
        <begin position="62"/>
        <end position="103"/>
    </location>
</feature>
<name>A0ABM0LVS6_SACKO</name>
<dbReference type="RefSeq" id="XP_006811867.1">
    <property type="nucleotide sequence ID" value="XM_006811804.1"/>
</dbReference>
<keyword evidence="6" id="KW-0156">Chromatin regulator</keyword>
<feature type="region of interest" description="Disordered" evidence="10">
    <location>
        <begin position="432"/>
        <end position="455"/>
    </location>
</feature>
<proteinExistence type="inferred from homology"/>
<dbReference type="SMART" id="SM00320">
    <property type="entry name" value="WD40"/>
    <property type="match status" value="5"/>
</dbReference>
<evidence type="ECO:0000256" key="4">
    <source>
        <dbReference type="ARBA" id="ARBA00022737"/>
    </source>
</evidence>
<feature type="repeat" description="WD" evidence="9">
    <location>
        <begin position="167"/>
        <end position="208"/>
    </location>
</feature>
<sequence>MKLTTPEISWHARDPVYTVDFQCGGKNGVYRLASAGADTDIRLWKLKLDNDGKGVVEFVASLTRHTKAVNVVRYSPNGLILASGGDEGIIYLWQLNESQQANNINIAFREGEEENKESWTVIKTLRGHLEDVYDISWSADSKYLLSGSVDNSAMVWDVSKGQHTGIWKEHKSFIQGVAWDPLGQYFATLSCDRTCRVYSIQSKRVLHNISKLSISSTNNNGENYMKQCRMFHDDSMRSFFRRLTFTPDGELLIVPSGCVEVSDQTLNTTYVFSRSNLAKPVVHLSGPQKATIAVRCCPILFELRRSPKTEQETEMEIDTEVTSLKGSEENNKDGEEKCKEEEKEKEKIDSLFSLPYRIVFAVATEDTLLFYDTQQNVPFAYITDIHYHQLSDIAWSSDGQVVVVSSTDGYCSIISFEPDELGTPYKRQVEEKAAVTNKNTEPMEKDSTNQSTKMDVIETITANQTAKTDISQIKSANQTKASPALNVPASSKNESQPRRIQLTSLSSQPSTLTSTDSSAKKPKRITPTLLTSATTPSQKTEDKPETSAAKPRRIQLVTL</sequence>
<feature type="region of interest" description="Disordered" evidence="10">
    <location>
        <begin position="471"/>
        <end position="559"/>
    </location>
</feature>
<keyword evidence="12" id="KW-1185">Reference proteome</keyword>
<keyword evidence="5" id="KW-0227">DNA damage</keyword>
<dbReference type="PANTHER" id="PTHR15271:SF4">
    <property type="entry name" value="CHROMATIN ASSEMBLY FACTOR 1 SUBUNIT B"/>
    <property type="match status" value="1"/>
</dbReference>
<reference evidence="13" key="1">
    <citation type="submission" date="2025-08" db="UniProtKB">
        <authorList>
            <consortium name="RefSeq"/>
        </authorList>
    </citation>
    <scope>IDENTIFICATION</scope>
    <source>
        <tissue evidence="13">Testes</tissue>
    </source>
</reference>
<dbReference type="InterPro" id="IPR036322">
    <property type="entry name" value="WD40_repeat_dom_sf"/>
</dbReference>
<dbReference type="InterPro" id="IPR055410">
    <property type="entry name" value="Beta-prop_CAF1B_HIR1"/>
</dbReference>
<dbReference type="InterPro" id="IPR019775">
    <property type="entry name" value="WD40_repeat_CS"/>
</dbReference>
<evidence type="ECO:0000256" key="6">
    <source>
        <dbReference type="ARBA" id="ARBA00022853"/>
    </source>
</evidence>
<dbReference type="Proteomes" id="UP000694865">
    <property type="component" value="Unplaced"/>
</dbReference>
<feature type="compositionally biased region" description="Polar residues" evidence="10">
    <location>
        <begin position="471"/>
        <end position="481"/>
    </location>
</feature>
<keyword evidence="3 9" id="KW-0853">WD repeat</keyword>
<gene>
    <name evidence="13" type="primary">LOC100374812</name>
</gene>
<evidence type="ECO:0000256" key="7">
    <source>
        <dbReference type="ARBA" id="ARBA00023204"/>
    </source>
</evidence>
<organism evidence="12 13">
    <name type="scientific">Saccoglossus kowalevskii</name>
    <name type="common">Acorn worm</name>
    <dbReference type="NCBI Taxonomy" id="10224"/>
    <lineage>
        <taxon>Eukaryota</taxon>
        <taxon>Metazoa</taxon>
        <taxon>Hemichordata</taxon>
        <taxon>Enteropneusta</taxon>
        <taxon>Harrimaniidae</taxon>
        <taxon>Saccoglossus</taxon>
    </lineage>
</organism>
<dbReference type="InterPro" id="IPR001632">
    <property type="entry name" value="WD40_G-protein_beta-like"/>
</dbReference>
<comment type="subcellular location">
    <subcellularLocation>
        <location evidence="1">Nucleus</location>
    </subcellularLocation>
</comment>
<dbReference type="InterPro" id="IPR015943">
    <property type="entry name" value="WD40/YVTN_repeat-like_dom_sf"/>
</dbReference>
<keyword evidence="4" id="KW-0677">Repeat</keyword>
<feature type="repeat" description="WD" evidence="9">
    <location>
        <begin position="125"/>
        <end position="166"/>
    </location>
</feature>
<feature type="region of interest" description="Disordered" evidence="10">
    <location>
        <begin position="308"/>
        <end position="342"/>
    </location>
</feature>
<evidence type="ECO:0000259" key="11">
    <source>
        <dbReference type="Pfam" id="PF24105"/>
    </source>
</evidence>
<evidence type="ECO:0000313" key="12">
    <source>
        <dbReference type="Proteomes" id="UP000694865"/>
    </source>
</evidence>
<evidence type="ECO:0000313" key="13">
    <source>
        <dbReference type="RefSeq" id="XP_006811867.1"/>
    </source>
</evidence>
<dbReference type="PRINTS" id="PR00319">
    <property type="entry name" value="GPROTEINB"/>
</dbReference>
<evidence type="ECO:0000256" key="10">
    <source>
        <dbReference type="SAM" id="MobiDB-lite"/>
    </source>
</evidence>
<evidence type="ECO:0000256" key="9">
    <source>
        <dbReference type="PROSITE-ProRule" id="PRU00221"/>
    </source>
</evidence>
<evidence type="ECO:0000256" key="2">
    <source>
        <dbReference type="ARBA" id="ARBA00007306"/>
    </source>
</evidence>
<dbReference type="InterPro" id="IPR045145">
    <property type="entry name" value="PTHR15271"/>
</dbReference>
<keyword evidence="8" id="KW-0539">Nucleus</keyword>
<accession>A0ABM0LVS6</accession>
<evidence type="ECO:0000256" key="8">
    <source>
        <dbReference type="ARBA" id="ARBA00023242"/>
    </source>
</evidence>
<evidence type="ECO:0000256" key="3">
    <source>
        <dbReference type="ARBA" id="ARBA00022574"/>
    </source>
</evidence>
<comment type="similarity">
    <text evidence="2">Belongs to the WD repeat HIR1 family.</text>
</comment>
<dbReference type="PROSITE" id="PS50294">
    <property type="entry name" value="WD_REPEATS_REGION"/>
    <property type="match status" value="2"/>
</dbReference>
<dbReference type="Pfam" id="PF24105">
    <property type="entry name" value="Beta-prop_CAF1B_HIR1"/>
    <property type="match status" value="1"/>
</dbReference>
<feature type="compositionally biased region" description="Low complexity" evidence="10">
    <location>
        <begin position="502"/>
        <end position="517"/>
    </location>
</feature>
<protein>
    <submittedName>
        <fullName evidence="13">Chromatin assembly factor 1 subunit B-like</fullName>
    </submittedName>
</protein>
<dbReference type="PROSITE" id="PS50082">
    <property type="entry name" value="WD_REPEATS_2"/>
    <property type="match status" value="3"/>
</dbReference>
<feature type="compositionally biased region" description="Basic and acidic residues" evidence="10">
    <location>
        <begin position="326"/>
        <end position="342"/>
    </location>
</feature>
<dbReference type="PANTHER" id="PTHR15271">
    <property type="entry name" value="CHROMATIN ASSEMBLY FACTOR 1 SUBUNIT B"/>
    <property type="match status" value="1"/>
</dbReference>